<dbReference type="STRING" id="6186.A0A183KAZ3"/>
<accession>A0A183KAZ3</accession>
<dbReference type="AlphaFoldDB" id="A0A183KAZ3"/>
<sequence>MVTTINNNNREFHFQIKLSINLVNCYNDELKACIETSRKMELRFGHWFDRVIIPETLDSTVTELIRLAIKLEREPTWVPRYWLDLD</sequence>
<dbReference type="Proteomes" id="UP000279833">
    <property type="component" value="Unassembled WGS sequence"/>
</dbReference>
<protein>
    <submittedName>
        <fullName evidence="1 3">Uncharacterized protein</fullName>
    </submittedName>
</protein>
<organism evidence="3">
    <name type="scientific">Schistosoma curassoni</name>
    <dbReference type="NCBI Taxonomy" id="6186"/>
    <lineage>
        <taxon>Eukaryota</taxon>
        <taxon>Metazoa</taxon>
        <taxon>Spiralia</taxon>
        <taxon>Lophotrochozoa</taxon>
        <taxon>Platyhelminthes</taxon>
        <taxon>Trematoda</taxon>
        <taxon>Digenea</taxon>
        <taxon>Strigeidida</taxon>
        <taxon>Schistosomatoidea</taxon>
        <taxon>Schistosomatidae</taxon>
        <taxon>Schistosoma</taxon>
    </lineage>
</organism>
<evidence type="ECO:0000313" key="3">
    <source>
        <dbReference type="WBParaSite" id="SCUD_0001218401-mRNA-1"/>
    </source>
</evidence>
<dbReference type="InterPro" id="IPR027417">
    <property type="entry name" value="P-loop_NTPase"/>
</dbReference>
<evidence type="ECO:0000313" key="1">
    <source>
        <dbReference type="EMBL" id="VDP47763.1"/>
    </source>
</evidence>
<keyword evidence="2" id="KW-1185">Reference proteome</keyword>
<proteinExistence type="predicted"/>
<name>A0A183KAZ3_9TREM</name>
<reference evidence="1 2" key="2">
    <citation type="submission" date="2018-11" db="EMBL/GenBank/DDBJ databases">
        <authorList>
            <consortium name="Pathogen Informatics"/>
        </authorList>
    </citation>
    <scope>NUCLEOTIDE SEQUENCE [LARGE SCALE GENOMIC DNA]</scope>
    <source>
        <strain evidence="1">Dakar</strain>
        <strain evidence="2">Dakar, Senegal</strain>
    </source>
</reference>
<dbReference type="Gene3D" id="3.40.50.300">
    <property type="entry name" value="P-loop containing nucleotide triphosphate hydrolases"/>
    <property type="match status" value="1"/>
</dbReference>
<reference evidence="3" key="1">
    <citation type="submission" date="2016-06" db="UniProtKB">
        <authorList>
            <consortium name="WormBaseParasite"/>
        </authorList>
    </citation>
    <scope>IDENTIFICATION</scope>
</reference>
<evidence type="ECO:0000313" key="2">
    <source>
        <dbReference type="Proteomes" id="UP000279833"/>
    </source>
</evidence>
<dbReference type="SUPFAM" id="SSF52540">
    <property type="entry name" value="P-loop containing nucleoside triphosphate hydrolases"/>
    <property type="match status" value="1"/>
</dbReference>
<dbReference type="WBParaSite" id="SCUD_0001218401-mRNA-1">
    <property type="protein sequence ID" value="SCUD_0001218401-mRNA-1"/>
    <property type="gene ID" value="SCUD_0001218401"/>
</dbReference>
<gene>
    <name evidence="1" type="ORF">SCUD_LOCUS12181</name>
</gene>
<dbReference type="EMBL" id="UZAK01034932">
    <property type="protein sequence ID" value="VDP47763.1"/>
    <property type="molecule type" value="Genomic_DNA"/>
</dbReference>